<keyword evidence="2" id="KW-0472">Membrane</keyword>
<dbReference type="EMBL" id="JALNTZ010000002">
    <property type="protein sequence ID" value="KAJ3662419.1"/>
    <property type="molecule type" value="Genomic_DNA"/>
</dbReference>
<protein>
    <submittedName>
        <fullName evidence="3">Uncharacterized protein</fullName>
    </submittedName>
</protein>
<dbReference type="Proteomes" id="UP001168821">
    <property type="component" value="Unassembled WGS sequence"/>
</dbReference>
<evidence type="ECO:0000256" key="1">
    <source>
        <dbReference type="SAM" id="MobiDB-lite"/>
    </source>
</evidence>
<feature type="transmembrane region" description="Helical" evidence="2">
    <location>
        <begin position="51"/>
        <end position="75"/>
    </location>
</feature>
<keyword evidence="2" id="KW-0812">Transmembrane</keyword>
<name>A0AA38IWM7_9CUCU</name>
<evidence type="ECO:0000256" key="2">
    <source>
        <dbReference type="SAM" id="Phobius"/>
    </source>
</evidence>
<proteinExistence type="predicted"/>
<comment type="caution">
    <text evidence="3">The sequence shown here is derived from an EMBL/GenBank/DDBJ whole genome shotgun (WGS) entry which is preliminary data.</text>
</comment>
<feature type="region of interest" description="Disordered" evidence="1">
    <location>
        <begin position="136"/>
        <end position="158"/>
    </location>
</feature>
<organism evidence="3 4">
    <name type="scientific">Zophobas morio</name>
    <dbReference type="NCBI Taxonomy" id="2755281"/>
    <lineage>
        <taxon>Eukaryota</taxon>
        <taxon>Metazoa</taxon>
        <taxon>Ecdysozoa</taxon>
        <taxon>Arthropoda</taxon>
        <taxon>Hexapoda</taxon>
        <taxon>Insecta</taxon>
        <taxon>Pterygota</taxon>
        <taxon>Neoptera</taxon>
        <taxon>Endopterygota</taxon>
        <taxon>Coleoptera</taxon>
        <taxon>Polyphaga</taxon>
        <taxon>Cucujiformia</taxon>
        <taxon>Tenebrionidae</taxon>
        <taxon>Zophobas</taxon>
    </lineage>
</organism>
<evidence type="ECO:0000313" key="4">
    <source>
        <dbReference type="Proteomes" id="UP001168821"/>
    </source>
</evidence>
<dbReference type="AlphaFoldDB" id="A0AA38IWM7"/>
<gene>
    <name evidence="3" type="ORF">Zmor_006769</name>
</gene>
<sequence>MQKDSSEGIPLGLVNLRISYSELEKLETYRNIVEDAPVDQDSNRFLRKVRWLLGFLFRCRIFYVLLSYFLFVFGLQHAGQSFEFPCPGRGVQYFALEKENGGPLISLNGTEQRVADALGVTRRTVSKIKTRKERLGVLPSPTKSRPNRKKPKPKDLPEPTHLCHVDVMNIVIFLTNYYKVTVISSNRRLR</sequence>
<accession>A0AA38IWM7</accession>
<keyword evidence="4" id="KW-1185">Reference proteome</keyword>
<reference evidence="3" key="1">
    <citation type="journal article" date="2023" name="G3 (Bethesda)">
        <title>Whole genome assemblies of Zophobas morio and Tenebrio molitor.</title>
        <authorList>
            <person name="Kaur S."/>
            <person name="Stinson S.A."/>
            <person name="diCenzo G.C."/>
        </authorList>
    </citation>
    <scope>NUCLEOTIDE SEQUENCE</scope>
    <source>
        <strain evidence="3">QUZm001</strain>
    </source>
</reference>
<evidence type="ECO:0000313" key="3">
    <source>
        <dbReference type="EMBL" id="KAJ3662419.1"/>
    </source>
</evidence>
<keyword evidence="2" id="KW-1133">Transmembrane helix</keyword>